<dbReference type="SMART" id="SM00409">
    <property type="entry name" value="IG"/>
    <property type="match status" value="5"/>
</dbReference>
<protein>
    <recommendedName>
        <fullName evidence="3">Ig-like domain-containing protein</fullName>
    </recommendedName>
</protein>
<proteinExistence type="predicted"/>
<dbReference type="PANTHER" id="PTHR45080">
    <property type="entry name" value="CONTACTIN 5"/>
    <property type="match status" value="1"/>
</dbReference>
<feature type="domain" description="Ig-like" evidence="3">
    <location>
        <begin position="127"/>
        <end position="221"/>
    </location>
</feature>
<comment type="caution">
    <text evidence="4">The sequence shown here is derived from an EMBL/GenBank/DDBJ whole genome shotgun (WGS) entry which is preliminary data.</text>
</comment>
<evidence type="ECO:0000313" key="5">
    <source>
        <dbReference type="Proteomes" id="UP000266721"/>
    </source>
</evidence>
<keyword evidence="1" id="KW-0732">Signal</keyword>
<dbReference type="InterPro" id="IPR036179">
    <property type="entry name" value="Ig-like_dom_sf"/>
</dbReference>
<dbReference type="PROSITE" id="PS50835">
    <property type="entry name" value="IG_LIKE"/>
    <property type="match status" value="5"/>
</dbReference>
<dbReference type="AlphaFoldDB" id="A0A3L5TU36"/>
<dbReference type="GO" id="GO:0007156">
    <property type="term" value="P:homophilic cell adhesion via plasma membrane adhesion molecules"/>
    <property type="evidence" value="ECO:0007669"/>
    <property type="project" value="TreeGrafter"/>
</dbReference>
<dbReference type="InterPro" id="IPR007110">
    <property type="entry name" value="Ig-like_dom"/>
</dbReference>
<evidence type="ECO:0000256" key="2">
    <source>
        <dbReference type="ARBA" id="ARBA00023157"/>
    </source>
</evidence>
<feature type="non-terminal residue" evidence="4">
    <location>
        <position position="1"/>
    </location>
</feature>
<dbReference type="GO" id="GO:0005886">
    <property type="term" value="C:plasma membrane"/>
    <property type="evidence" value="ECO:0007669"/>
    <property type="project" value="TreeGrafter"/>
</dbReference>
<keyword evidence="5" id="KW-1185">Reference proteome</keyword>
<dbReference type="PANTHER" id="PTHR45080:SF8">
    <property type="entry name" value="IG-LIKE DOMAIN-CONTAINING PROTEIN"/>
    <property type="match status" value="1"/>
</dbReference>
<name>A0A3L5TU36_MYTGA</name>
<dbReference type="CDD" id="cd00096">
    <property type="entry name" value="Ig"/>
    <property type="match status" value="1"/>
</dbReference>
<dbReference type="SUPFAM" id="SSF48726">
    <property type="entry name" value="Immunoglobulin"/>
    <property type="match status" value="5"/>
</dbReference>
<evidence type="ECO:0000313" key="4">
    <source>
        <dbReference type="EMBL" id="OPL33462.1"/>
    </source>
</evidence>
<feature type="domain" description="Ig-like" evidence="3">
    <location>
        <begin position="327"/>
        <end position="422"/>
    </location>
</feature>
<dbReference type="InterPro" id="IPR003598">
    <property type="entry name" value="Ig_sub2"/>
</dbReference>
<organism evidence="4 5">
    <name type="scientific">Mytilus galloprovincialis</name>
    <name type="common">Mediterranean mussel</name>
    <dbReference type="NCBI Taxonomy" id="29158"/>
    <lineage>
        <taxon>Eukaryota</taxon>
        <taxon>Metazoa</taxon>
        <taxon>Spiralia</taxon>
        <taxon>Lophotrochozoa</taxon>
        <taxon>Mollusca</taxon>
        <taxon>Bivalvia</taxon>
        <taxon>Autobranchia</taxon>
        <taxon>Pteriomorphia</taxon>
        <taxon>Mytilida</taxon>
        <taxon>Mytiloidea</taxon>
        <taxon>Mytilidae</taxon>
        <taxon>Mytilinae</taxon>
        <taxon>Mytilus</taxon>
    </lineage>
</organism>
<dbReference type="InterPro" id="IPR050958">
    <property type="entry name" value="Cell_Adh-Cytoskel_Orgn"/>
</dbReference>
<dbReference type="Gene3D" id="2.60.40.10">
    <property type="entry name" value="Immunoglobulins"/>
    <property type="match status" value="5"/>
</dbReference>
<feature type="domain" description="Ig-like" evidence="3">
    <location>
        <begin position="227"/>
        <end position="319"/>
    </location>
</feature>
<dbReference type="Pfam" id="PF13927">
    <property type="entry name" value="Ig_3"/>
    <property type="match status" value="3"/>
</dbReference>
<evidence type="ECO:0000256" key="1">
    <source>
        <dbReference type="ARBA" id="ARBA00022729"/>
    </source>
</evidence>
<evidence type="ECO:0000259" key="3">
    <source>
        <dbReference type="PROSITE" id="PS50835"/>
    </source>
</evidence>
<sequence>MYTCFAANEIGTGKSNSITVDVKGGLPILRVKNKTYESVYGNEVTLDCDIKSDPSISNVYWTKEANGIQTIINQRSVGYQGITPAHPSLTITYATIYDNGKYTCFGTNAVGTSNSEPTIVNVIGDLPEVFVYIKKTEISFGDSVILGCQIKASPTHDFVYWEHNVTGVVRRLFRETLGIEGITVDNPTLSLKYATNNASGLYTCFARNVVGTSYSSAINVSVKGGVPEVNVDVRSYNTTYGKEIRLDCKITAHPQVLFVYWQKESNNRTTTLYKGSVGTDGIALDFPSLILSSPISTDSGIYTCFASNNAGTQKSLPTTLIVTGGIPTVSIPSHEYTVTYGKDITMNCIVVSNPLHTEVFWHKFNDEGQMKSINNRTQGISCCSLNNPSLTINFATPSDEGIYSCLAGNAVGVGQSQRTKLTVIAGLPIVSVNFNELEFRAGFSAIIHCGILSKLAIEKVYWQIDINNSTIVINKDSTFMGIKGSTVHNPSLLIQKASVAMSGKYVCFATNAVGTGSSAAMTLRSIWICYIILYYNL</sequence>
<dbReference type="EMBL" id="KV582864">
    <property type="protein sequence ID" value="OPL33462.1"/>
    <property type="molecule type" value="Genomic_DNA"/>
</dbReference>
<dbReference type="InterPro" id="IPR003599">
    <property type="entry name" value="Ig_sub"/>
</dbReference>
<feature type="domain" description="Ig-like" evidence="3">
    <location>
        <begin position="27"/>
        <end position="120"/>
    </location>
</feature>
<accession>A0A3L5TU36</accession>
<dbReference type="SMART" id="SM00408">
    <property type="entry name" value="IGc2"/>
    <property type="match status" value="5"/>
</dbReference>
<reference evidence="4 5" key="1">
    <citation type="journal article" date="2016" name="PLoS ONE">
        <title>A First Insight into the Genome of the Filter-Feeder Mussel Mytilus galloprovincialis.</title>
        <authorList>
            <person name="Murgarella M."/>
            <person name="Puiu D."/>
            <person name="Novoa B."/>
            <person name="Figueras A."/>
            <person name="Posada D."/>
            <person name="Canchaya C."/>
        </authorList>
    </citation>
    <scope>NUCLEOTIDE SEQUENCE [LARGE SCALE GENOMIC DNA]</scope>
    <source>
        <tissue evidence="4">Muscle</tissue>
    </source>
</reference>
<gene>
    <name evidence="4" type="ORF">AM593_10437</name>
</gene>
<feature type="domain" description="Ig-like" evidence="3">
    <location>
        <begin position="428"/>
        <end position="524"/>
    </location>
</feature>
<dbReference type="InterPro" id="IPR013783">
    <property type="entry name" value="Ig-like_fold"/>
</dbReference>
<keyword evidence="2" id="KW-1015">Disulfide bond</keyword>
<dbReference type="Proteomes" id="UP000266721">
    <property type="component" value="Unassembled WGS sequence"/>
</dbReference>